<dbReference type="Pfam" id="PF00271">
    <property type="entry name" value="Helicase_C"/>
    <property type="match status" value="1"/>
</dbReference>
<dbReference type="InterPro" id="IPR049730">
    <property type="entry name" value="SNF2/RAD54-like_C"/>
</dbReference>
<dbReference type="InterPro" id="IPR001650">
    <property type="entry name" value="Helicase_C-like"/>
</dbReference>
<organism evidence="12 13">
    <name type="scientific">Sordaria macrospora</name>
    <dbReference type="NCBI Taxonomy" id="5147"/>
    <lineage>
        <taxon>Eukaryota</taxon>
        <taxon>Fungi</taxon>
        <taxon>Dikarya</taxon>
        <taxon>Ascomycota</taxon>
        <taxon>Pezizomycotina</taxon>
        <taxon>Sordariomycetes</taxon>
        <taxon>Sordariomycetidae</taxon>
        <taxon>Sordariales</taxon>
        <taxon>Sordariaceae</taxon>
        <taxon>Sordaria</taxon>
    </lineage>
</organism>
<dbReference type="GO" id="GO:0016787">
    <property type="term" value="F:hydrolase activity"/>
    <property type="evidence" value="ECO:0007669"/>
    <property type="project" value="UniProtKB-KW"/>
</dbReference>
<comment type="caution">
    <text evidence="12">The sequence shown here is derived from an EMBL/GenBank/DDBJ whole genome shotgun (WGS) entry which is preliminary data.</text>
</comment>
<feature type="region of interest" description="Disordered" evidence="9">
    <location>
        <begin position="440"/>
        <end position="473"/>
    </location>
</feature>
<name>A0A8S8ZTJ5_SORMA</name>
<comment type="similarity">
    <text evidence="2">Belongs to the SNF2/RAD54 helicase family.</text>
</comment>
<protein>
    <submittedName>
        <fullName evidence="12">Uncharacterized protein</fullName>
    </submittedName>
</protein>
<evidence type="ECO:0000256" key="3">
    <source>
        <dbReference type="ARBA" id="ARBA00022741"/>
    </source>
</evidence>
<keyword evidence="6" id="KW-0067">ATP-binding</keyword>
<dbReference type="GO" id="GO:0005524">
    <property type="term" value="F:ATP binding"/>
    <property type="evidence" value="ECO:0007669"/>
    <property type="project" value="UniProtKB-KW"/>
</dbReference>
<feature type="region of interest" description="Disordered" evidence="9">
    <location>
        <begin position="1"/>
        <end position="96"/>
    </location>
</feature>
<evidence type="ECO:0000256" key="6">
    <source>
        <dbReference type="ARBA" id="ARBA00022840"/>
    </source>
</evidence>
<accession>A0A8S8ZTJ5</accession>
<evidence type="ECO:0000256" key="2">
    <source>
        <dbReference type="ARBA" id="ARBA00007025"/>
    </source>
</evidence>
<feature type="domain" description="Helicase ATP-binding" evidence="10">
    <location>
        <begin position="163"/>
        <end position="336"/>
    </location>
</feature>
<evidence type="ECO:0000259" key="10">
    <source>
        <dbReference type="PROSITE" id="PS51192"/>
    </source>
</evidence>
<reference evidence="12 13" key="1">
    <citation type="submission" date="2017-07" db="EMBL/GenBank/DDBJ databases">
        <title>Genome sequence of the Sordaria macrospora wild type strain R19027.</title>
        <authorList>
            <person name="Nowrousian M."/>
            <person name="Teichert I."/>
            <person name="Kueck U."/>
        </authorList>
    </citation>
    <scope>NUCLEOTIDE SEQUENCE [LARGE SCALE GENOMIC DNA]</scope>
    <source>
        <strain evidence="12 13">R19027</strain>
        <tissue evidence="12">Mycelium</tissue>
    </source>
</reference>
<dbReference type="GO" id="GO:0005634">
    <property type="term" value="C:nucleus"/>
    <property type="evidence" value="ECO:0007669"/>
    <property type="project" value="UniProtKB-SubCell"/>
</dbReference>
<dbReference type="InterPro" id="IPR038718">
    <property type="entry name" value="SNF2-like_sf"/>
</dbReference>
<feature type="compositionally biased region" description="Low complexity" evidence="9">
    <location>
        <begin position="442"/>
        <end position="455"/>
    </location>
</feature>
<dbReference type="FunFam" id="3.40.50.300:FF:001315">
    <property type="entry name" value="SNF2 family helicase/ATPase PasG"/>
    <property type="match status" value="1"/>
</dbReference>
<feature type="compositionally biased region" description="Low complexity" evidence="9">
    <location>
        <begin position="1"/>
        <end position="28"/>
    </location>
</feature>
<dbReference type="VEuPathDB" id="FungiDB:SMAC_01043"/>
<dbReference type="InterPro" id="IPR000330">
    <property type="entry name" value="SNF2_N"/>
</dbReference>
<feature type="compositionally biased region" description="Acidic residues" evidence="9">
    <location>
        <begin position="576"/>
        <end position="586"/>
    </location>
</feature>
<evidence type="ECO:0000313" key="13">
    <source>
        <dbReference type="Proteomes" id="UP000433876"/>
    </source>
</evidence>
<dbReference type="PANTHER" id="PTHR10799">
    <property type="entry name" value="SNF2/RAD54 HELICASE FAMILY"/>
    <property type="match status" value="1"/>
</dbReference>
<dbReference type="SMART" id="SM00490">
    <property type="entry name" value="HELICc"/>
    <property type="match status" value="1"/>
</dbReference>
<evidence type="ECO:0000259" key="11">
    <source>
        <dbReference type="PROSITE" id="PS51194"/>
    </source>
</evidence>
<keyword evidence="3" id="KW-0547">Nucleotide-binding</keyword>
<dbReference type="InterPro" id="IPR014001">
    <property type="entry name" value="Helicase_ATP-bd"/>
</dbReference>
<comment type="subcellular location">
    <subcellularLocation>
        <location evidence="1">Nucleus</location>
    </subcellularLocation>
</comment>
<evidence type="ECO:0000256" key="8">
    <source>
        <dbReference type="ARBA" id="ARBA00023242"/>
    </source>
</evidence>
<dbReference type="Gene3D" id="3.40.50.10810">
    <property type="entry name" value="Tandem AAA-ATPase domain"/>
    <property type="match status" value="1"/>
</dbReference>
<keyword evidence="7" id="KW-0175">Coiled coil</keyword>
<dbReference type="SMART" id="SM00487">
    <property type="entry name" value="DEXDc"/>
    <property type="match status" value="1"/>
</dbReference>
<feature type="compositionally biased region" description="Basic and acidic residues" evidence="9">
    <location>
        <begin position="85"/>
        <end position="96"/>
    </location>
</feature>
<keyword evidence="5" id="KW-0347">Helicase</keyword>
<dbReference type="PROSITE" id="PS51194">
    <property type="entry name" value="HELICASE_CTER"/>
    <property type="match status" value="1"/>
</dbReference>
<evidence type="ECO:0000256" key="5">
    <source>
        <dbReference type="ARBA" id="ARBA00022806"/>
    </source>
</evidence>
<dbReference type="Proteomes" id="UP000433876">
    <property type="component" value="Unassembled WGS sequence"/>
</dbReference>
<dbReference type="GO" id="GO:0004386">
    <property type="term" value="F:helicase activity"/>
    <property type="evidence" value="ECO:0007669"/>
    <property type="project" value="UniProtKB-KW"/>
</dbReference>
<dbReference type="EMBL" id="NMPR01000048">
    <property type="protein sequence ID" value="KAA8632768.1"/>
    <property type="molecule type" value="Genomic_DNA"/>
</dbReference>
<evidence type="ECO:0000256" key="4">
    <source>
        <dbReference type="ARBA" id="ARBA00022801"/>
    </source>
</evidence>
<dbReference type="Gene3D" id="3.40.50.300">
    <property type="entry name" value="P-loop containing nucleotide triphosphate hydrolases"/>
    <property type="match status" value="1"/>
</dbReference>
<evidence type="ECO:0000256" key="9">
    <source>
        <dbReference type="SAM" id="MobiDB-lite"/>
    </source>
</evidence>
<feature type="domain" description="Helicase C-terminal" evidence="11">
    <location>
        <begin position="671"/>
        <end position="836"/>
    </location>
</feature>
<evidence type="ECO:0000313" key="12">
    <source>
        <dbReference type="EMBL" id="KAA8632768.1"/>
    </source>
</evidence>
<dbReference type="InterPro" id="IPR027417">
    <property type="entry name" value="P-loop_NTPase"/>
</dbReference>
<dbReference type="SUPFAM" id="SSF52540">
    <property type="entry name" value="P-loop containing nucleoside triphosphate hydrolases"/>
    <property type="match status" value="2"/>
</dbReference>
<sequence length="909" mass="102635">MPSTSSSTSSERDSGSSGAPSRLPTSAPSSPPSEEPLAEQQEKGDDSKMSYTKLRAEQRLAEEEDKARIENEKAEEKRKKKWKKRDLSKEERDAKAKDLDQLLAQSAAFSSILTNKTKVLGRVGTGLDGKTLGEHDLTMAKQPKCVVGGTMRDYQLEGLTWMYEICVQGMSGILADEMGLGKTIQTISLIALLREQENYLGPHIIVAPLSTLSNWLDEFHHWVPSIPVIMYHGTPQQRQDIFKTKIMRHLHGGRPTEKFPVVCTTYEMVLKDRANLSRINWEFIIIDEGHRMKNFDSKLFRELKTFTSATRLLITGTPLQNNLKELWSLLNFLLPKIFRDWEAFESWFDFSDLEDEEGTEEFIADKTKQELVKKMHVVLQPLLLRRVKSDVAKYLPKKREYVLYAPMTKEQTDLYNVINDKNIDTRSYLEGKVVERLNGATSSISSSRRSTPRSSKANSVKAEPDTVSVSGSFTTKTSALTLKEGESSPLAKNAFAMMMGKRTRGRPRKNALPEPEPEPLAEETTPVKPTRAGTKRKAALVLETPAPKSAKSSGKSTPVSTRGRPRRGRKSYKEADSDEEKLDDDEFEEKLAKELVEDEVQDIEAILDAEEIERAQTLDLAKKEISNKKLGNPLLQLRLVCNSPHNFYNPWSNSNQPIDESIVTASGKMLLLDRLLPALFERGHKVLIFSQFKTQLDILEDYCRELRSWDICRIDGGVAQDDRRAQIEQFNTDPAVKIFLLSTRAGGQGINLASADTVILFDSDWNPQQDLQAQDRCHRIGQTRPVVVYRLATKGTVEEELLMSADAKRRLEKLVIKKGGFRTMGQKLDMREEDLDRETLRALLLKDGQVYKFSGDKEILSEEDLRVLCDRSDEAYVSAAKGEGNADGWKVIETQAEGIRTAGEKQKNK</sequence>
<dbReference type="AlphaFoldDB" id="A0A8S8ZTJ5"/>
<dbReference type="Pfam" id="PF00176">
    <property type="entry name" value="SNF2-rel_dom"/>
    <property type="match status" value="1"/>
</dbReference>
<feature type="compositionally biased region" description="Low complexity" evidence="9">
    <location>
        <begin position="544"/>
        <end position="558"/>
    </location>
</feature>
<dbReference type="CDD" id="cd18793">
    <property type="entry name" value="SF2_C_SNF"/>
    <property type="match status" value="1"/>
</dbReference>
<proteinExistence type="inferred from homology"/>
<evidence type="ECO:0000256" key="7">
    <source>
        <dbReference type="ARBA" id="ARBA00023054"/>
    </source>
</evidence>
<dbReference type="FunFam" id="3.40.50.10810:FF:000015">
    <property type="entry name" value="lymphoid-specific helicase isoform X1"/>
    <property type="match status" value="1"/>
</dbReference>
<gene>
    <name evidence="12" type="ORF">SMACR_01043</name>
</gene>
<dbReference type="PROSITE" id="PS51192">
    <property type="entry name" value="HELICASE_ATP_BIND_1"/>
    <property type="match status" value="1"/>
</dbReference>
<feature type="region of interest" description="Disordered" evidence="9">
    <location>
        <begin position="502"/>
        <end position="586"/>
    </location>
</feature>
<keyword evidence="8" id="KW-0539">Nucleus</keyword>
<feature type="compositionally biased region" description="Basic and acidic residues" evidence="9">
    <location>
        <begin position="40"/>
        <end position="77"/>
    </location>
</feature>
<keyword evidence="4" id="KW-0378">Hydrolase</keyword>
<evidence type="ECO:0000256" key="1">
    <source>
        <dbReference type="ARBA" id="ARBA00004123"/>
    </source>
</evidence>